<evidence type="ECO:0000256" key="4">
    <source>
        <dbReference type="ARBA" id="ARBA00022692"/>
    </source>
</evidence>
<evidence type="ECO:0000256" key="7">
    <source>
        <dbReference type="RuleBase" id="RU362044"/>
    </source>
</evidence>
<evidence type="ECO:0000256" key="3">
    <source>
        <dbReference type="ARBA" id="ARBA00022448"/>
    </source>
</evidence>
<dbReference type="InterPro" id="IPR030802">
    <property type="entry name" value="Permease_MalE"/>
</dbReference>
<dbReference type="InterPro" id="IPR003453">
    <property type="entry name" value="ABC_MlaE_roteobac"/>
</dbReference>
<reference evidence="9" key="1">
    <citation type="journal article" date="2020" name="mSystems">
        <title>Genome- and Community-Level Interaction Insights into Carbon Utilization and Element Cycling Functions of Hydrothermarchaeota in Hydrothermal Sediment.</title>
        <authorList>
            <person name="Zhou Z."/>
            <person name="Liu Y."/>
            <person name="Xu W."/>
            <person name="Pan J."/>
            <person name="Luo Z.H."/>
            <person name="Li M."/>
        </authorList>
    </citation>
    <scope>NUCLEOTIDE SEQUENCE [LARGE SCALE GENOMIC DNA]</scope>
    <source>
        <strain evidence="9">SpSt-500</strain>
    </source>
</reference>
<accession>A0A832DFH9</accession>
<evidence type="ECO:0000256" key="6">
    <source>
        <dbReference type="ARBA" id="ARBA00023136"/>
    </source>
</evidence>
<evidence type="ECO:0000313" key="9">
    <source>
        <dbReference type="EMBL" id="HGT47233.1"/>
    </source>
</evidence>
<dbReference type="PANTHER" id="PTHR30188:SF4">
    <property type="entry name" value="PROTEIN TRIGALACTOSYLDIACYLGLYCEROL 1, CHLOROPLASTIC"/>
    <property type="match status" value="1"/>
</dbReference>
<dbReference type="GO" id="GO:0043190">
    <property type="term" value="C:ATP-binding cassette (ABC) transporter complex"/>
    <property type="evidence" value="ECO:0007669"/>
    <property type="project" value="InterPro"/>
</dbReference>
<dbReference type="Pfam" id="PF02405">
    <property type="entry name" value="MlaE"/>
    <property type="match status" value="1"/>
</dbReference>
<feature type="transmembrane region" description="Helical" evidence="7">
    <location>
        <begin position="240"/>
        <end position="258"/>
    </location>
</feature>
<evidence type="ECO:0000256" key="2">
    <source>
        <dbReference type="ARBA" id="ARBA00007556"/>
    </source>
</evidence>
<keyword evidence="6 7" id="KW-0472">Membrane</keyword>
<dbReference type="PANTHER" id="PTHR30188">
    <property type="entry name" value="ABC TRANSPORTER PERMEASE PROTEIN-RELATED"/>
    <property type="match status" value="1"/>
</dbReference>
<sequence>MILISKFLQKLGYKTLGFFQEFGQVSNLLGSIIKFFPQIPRSRKLILFQMEHIGVNSLPLVLIIAIFTGAVSAWQAAYQLKGIAPLSFLGGATSRAIITELGPVLTGIVIAGRVGASIAAELGTMKVTEQIDALETMAISPIRFLAMPRFLAAIIMMPILVIFANAIAVLGAYIVSNYFLGVSFAVFFNSVKRFFIMGDLVAGLIKTIFFGGVTALLGCHIGFRTEGGAEGVGLSTIRSFVVSAALILILDYVLWMLIF</sequence>
<dbReference type="AlphaFoldDB" id="A0A832DFH9"/>
<feature type="transmembrane region" description="Helical" evidence="7">
    <location>
        <begin position="53"/>
        <end position="76"/>
    </location>
</feature>
<dbReference type="PROSITE" id="PS50156">
    <property type="entry name" value="SSD"/>
    <property type="match status" value="1"/>
</dbReference>
<comment type="caution">
    <text evidence="9">The sequence shown here is derived from an EMBL/GenBank/DDBJ whole genome shotgun (WGS) entry which is preliminary data.</text>
</comment>
<protein>
    <submittedName>
        <fullName evidence="9">ABC transporter permease</fullName>
    </submittedName>
</protein>
<feature type="domain" description="SSD" evidence="8">
    <location>
        <begin position="156"/>
        <end position="259"/>
    </location>
</feature>
<keyword evidence="3" id="KW-0813">Transport</keyword>
<gene>
    <name evidence="9" type="ORF">ENS56_04315</name>
</gene>
<feature type="transmembrane region" description="Helical" evidence="7">
    <location>
        <begin position="96"/>
        <end position="116"/>
    </location>
</feature>
<feature type="transmembrane region" description="Helical" evidence="7">
    <location>
        <begin position="150"/>
        <end position="174"/>
    </location>
</feature>
<dbReference type="GO" id="GO:0005548">
    <property type="term" value="F:phospholipid transporter activity"/>
    <property type="evidence" value="ECO:0007669"/>
    <property type="project" value="TreeGrafter"/>
</dbReference>
<evidence type="ECO:0000259" key="8">
    <source>
        <dbReference type="PROSITE" id="PS50156"/>
    </source>
</evidence>
<feature type="transmembrane region" description="Helical" evidence="7">
    <location>
        <begin position="194"/>
        <end position="219"/>
    </location>
</feature>
<comment type="similarity">
    <text evidence="2 7">Belongs to the MlaE permease family.</text>
</comment>
<evidence type="ECO:0000256" key="5">
    <source>
        <dbReference type="ARBA" id="ARBA00022989"/>
    </source>
</evidence>
<name>A0A832DFH9_9BACT</name>
<comment type="subcellular location">
    <subcellularLocation>
        <location evidence="1">Membrane</location>
        <topology evidence="1">Multi-pass membrane protein</topology>
    </subcellularLocation>
</comment>
<dbReference type="InterPro" id="IPR000731">
    <property type="entry name" value="SSD"/>
</dbReference>
<dbReference type="NCBIfam" id="TIGR00056">
    <property type="entry name" value="MlaE family lipid ABC transporter permease subunit"/>
    <property type="match status" value="1"/>
</dbReference>
<organism evidence="9">
    <name type="scientific">Ignavibacterium album</name>
    <dbReference type="NCBI Taxonomy" id="591197"/>
    <lineage>
        <taxon>Bacteria</taxon>
        <taxon>Pseudomonadati</taxon>
        <taxon>Ignavibacteriota</taxon>
        <taxon>Ignavibacteria</taxon>
        <taxon>Ignavibacteriales</taxon>
        <taxon>Ignavibacteriaceae</taxon>
        <taxon>Ignavibacterium</taxon>
    </lineage>
</organism>
<proteinExistence type="inferred from homology"/>
<keyword evidence="4 7" id="KW-0812">Transmembrane</keyword>
<dbReference type="EMBL" id="DSVI01000005">
    <property type="protein sequence ID" value="HGT47233.1"/>
    <property type="molecule type" value="Genomic_DNA"/>
</dbReference>
<evidence type="ECO:0000256" key="1">
    <source>
        <dbReference type="ARBA" id="ARBA00004141"/>
    </source>
</evidence>
<keyword evidence="5 7" id="KW-1133">Transmembrane helix</keyword>